<comment type="caution">
    <text evidence="4">The sequence shown here is derived from an EMBL/GenBank/DDBJ whole genome shotgun (WGS) entry which is preliminary data.</text>
</comment>
<gene>
    <name evidence="4" type="ORF">WQE_15421</name>
</gene>
<dbReference type="Pfam" id="PF07007">
    <property type="entry name" value="LprI"/>
    <property type="match status" value="1"/>
</dbReference>
<dbReference type="PANTHER" id="PTHR37549">
    <property type="entry name" value="LIPOPROTEIN LPRI"/>
    <property type="match status" value="1"/>
</dbReference>
<dbReference type="PROSITE" id="PS51257">
    <property type="entry name" value="PROKAR_LIPOPROTEIN"/>
    <property type="match status" value="1"/>
</dbReference>
<accession>A0ABN0FNN3</accession>
<feature type="region of interest" description="Disordered" evidence="1">
    <location>
        <begin position="158"/>
        <end position="223"/>
    </location>
</feature>
<evidence type="ECO:0000256" key="2">
    <source>
        <dbReference type="SAM" id="SignalP"/>
    </source>
</evidence>
<keyword evidence="2" id="KW-0732">Signal</keyword>
<dbReference type="InterPro" id="IPR052755">
    <property type="entry name" value="Lysozyme_Inhibitor_LprI"/>
</dbReference>
<evidence type="ECO:0000259" key="3">
    <source>
        <dbReference type="Pfam" id="PF07007"/>
    </source>
</evidence>
<evidence type="ECO:0000313" key="4">
    <source>
        <dbReference type="EMBL" id="EIN00433.1"/>
    </source>
</evidence>
<evidence type="ECO:0000256" key="1">
    <source>
        <dbReference type="SAM" id="MobiDB-lite"/>
    </source>
</evidence>
<reference evidence="4 5" key="1">
    <citation type="journal article" date="2012" name="J. Bacteriol.">
        <title>Draft Genome Sequence of the Soil Bacterium Burkholderia terrae Strain BS001, Which Interacts with Fungal Surface Structures.</title>
        <authorList>
            <person name="Nazir R."/>
            <person name="Hansen M.A."/>
            <person name="Sorensen S."/>
            <person name="van Elsas J.D."/>
        </authorList>
    </citation>
    <scope>NUCLEOTIDE SEQUENCE [LARGE SCALE GENOMIC DNA]</scope>
    <source>
        <strain evidence="4 5">BS001</strain>
    </source>
</reference>
<dbReference type="EMBL" id="AKAU01000079">
    <property type="protein sequence ID" value="EIN00433.1"/>
    <property type="molecule type" value="Genomic_DNA"/>
</dbReference>
<sequence>MAKLIGAKLMMMKKVAGVVVALAMFTLAGCNEQKKEETAAMTAPAPTLLDDVSGVWKEQGSNGLMTIQYADHKVRLLFDDQFIPVTVGAIDDVNKTVNFNVIIAATGKPAVWTVRQLWNTDKSSFHLQLTLHDGAQSEFGFVRKISTDDLNHIASLEPQVSKSDSGAQAAAAAAAPNNADQQQVQPVNVAGEASSPAVTPISTAAPSTPASADGQTTQTATVPTTFSPSFDCAKVSTGPERLVCSSQQLATLDVELAQAYKRNMGLTDDKSALKSEQIEWRKKERDACTTVDCMAQAYRSRIDDLDAVSSHLSKPKEFQ</sequence>
<evidence type="ECO:0000313" key="5">
    <source>
        <dbReference type="Proteomes" id="UP000004980"/>
    </source>
</evidence>
<feature type="compositionally biased region" description="Low complexity" evidence="1">
    <location>
        <begin position="167"/>
        <end position="223"/>
    </location>
</feature>
<proteinExistence type="predicted"/>
<protein>
    <recommendedName>
        <fullName evidence="3">Lysozyme inhibitor LprI-like N-terminal domain-containing protein</fullName>
    </recommendedName>
</protein>
<feature type="signal peptide" evidence="2">
    <location>
        <begin position="1"/>
        <end position="28"/>
    </location>
</feature>
<name>A0ABN0FNN3_9BURK</name>
<dbReference type="Proteomes" id="UP000004980">
    <property type="component" value="Unassembled WGS sequence"/>
</dbReference>
<feature type="domain" description="Lysozyme inhibitor LprI-like N-terminal" evidence="3">
    <location>
        <begin position="233"/>
        <end position="305"/>
    </location>
</feature>
<feature type="chain" id="PRO_5045589536" description="Lysozyme inhibitor LprI-like N-terminal domain-containing protein" evidence="2">
    <location>
        <begin position="29"/>
        <end position="319"/>
    </location>
</feature>
<organism evidence="4 5">
    <name type="scientific">Paraburkholderia hospita</name>
    <dbReference type="NCBI Taxonomy" id="169430"/>
    <lineage>
        <taxon>Bacteria</taxon>
        <taxon>Pseudomonadati</taxon>
        <taxon>Pseudomonadota</taxon>
        <taxon>Betaproteobacteria</taxon>
        <taxon>Burkholderiales</taxon>
        <taxon>Burkholderiaceae</taxon>
        <taxon>Paraburkholderia</taxon>
    </lineage>
</organism>
<dbReference type="PANTHER" id="PTHR37549:SF1">
    <property type="entry name" value="LIPOPROTEIN LPRI"/>
    <property type="match status" value="1"/>
</dbReference>
<dbReference type="InterPro" id="IPR009739">
    <property type="entry name" value="LprI-like_N"/>
</dbReference>
<keyword evidence="5" id="KW-1185">Reference proteome</keyword>